<organism evidence="1 2">
    <name type="scientific">Paenibacillus prosopidis</name>
    <dbReference type="NCBI Taxonomy" id="630520"/>
    <lineage>
        <taxon>Bacteria</taxon>
        <taxon>Bacillati</taxon>
        <taxon>Bacillota</taxon>
        <taxon>Bacilli</taxon>
        <taxon>Bacillales</taxon>
        <taxon>Paenibacillaceae</taxon>
        <taxon>Paenibacillus</taxon>
    </lineage>
</organism>
<proteinExistence type="predicted"/>
<dbReference type="RefSeq" id="WP_114380267.1">
    <property type="nucleotide sequence ID" value="NZ_QPJD01000007.1"/>
</dbReference>
<reference evidence="1 2" key="1">
    <citation type="submission" date="2018-07" db="EMBL/GenBank/DDBJ databases">
        <title>Genomic Encyclopedia of Type Strains, Phase III (KMG-III): the genomes of soil and plant-associated and newly described type strains.</title>
        <authorList>
            <person name="Whitman W."/>
        </authorList>
    </citation>
    <scope>NUCLEOTIDE SEQUENCE [LARGE SCALE GENOMIC DNA]</scope>
    <source>
        <strain evidence="1 2">CECT 7506</strain>
    </source>
</reference>
<dbReference type="AlphaFoldDB" id="A0A368W1Q9"/>
<accession>A0A368W1Q9</accession>
<sequence length="290" mass="33006">MSNYEVRSFKDTYTLYELTEQSTSSRVLVCPERGGIVIGCQLNGLELFYLDKATFEHPTANIRGGNPILFPICGQLEELSYEWNGKPYKMANHGVARTAVWEVVDTQTDGEASITIRLRSNEQTLIAYPFAFELLFTYALQDGKLHSRQQYSNLSESEAMPFYAGFHPYFAIASDKRITYETDATRYFDYNDNAEKPFDGVIDLEGLVESVCLLDTKKSEISFPVAPDARVRMTYDDIFKYMVLWSAKDRPFVCAEPWMAKTGELNRQEELVMLGAGEALRANLTISCER</sequence>
<dbReference type="PANTHER" id="PTHR11122:SF13">
    <property type="entry name" value="GLUCOSE-6-PHOSPHATE 1-EPIMERASE"/>
    <property type="match status" value="1"/>
</dbReference>
<evidence type="ECO:0000313" key="2">
    <source>
        <dbReference type="Proteomes" id="UP000252415"/>
    </source>
</evidence>
<keyword evidence="2" id="KW-1185">Reference proteome</keyword>
<evidence type="ECO:0000313" key="1">
    <source>
        <dbReference type="EMBL" id="RCW47852.1"/>
    </source>
</evidence>
<dbReference type="GO" id="GO:0005975">
    <property type="term" value="P:carbohydrate metabolic process"/>
    <property type="evidence" value="ECO:0007669"/>
    <property type="project" value="InterPro"/>
</dbReference>
<dbReference type="GO" id="GO:0030246">
    <property type="term" value="F:carbohydrate binding"/>
    <property type="evidence" value="ECO:0007669"/>
    <property type="project" value="InterPro"/>
</dbReference>
<comment type="caution">
    <text evidence="1">The sequence shown here is derived from an EMBL/GenBank/DDBJ whole genome shotgun (WGS) entry which is preliminary data.</text>
</comment>
<dbReference type="Pfam" id="PF01263">
    <property type="entry name" value="Aldose_epim"/>
    <property type="match status" value="1"/>
</dbReference>
<gene>
    <name evidence="1" type="ORF">DFP97_10751</name>
</gene>
<dbReference type="SUPFAM" id="SSF74650">
    <property type="entry name" value="Galactose mutarotase-like"/>
    <property type="match status" value="1"/>
</dbReference>
<dbReference type="GO" id="GO:0016853">
    <property type="term" value="F:isomerase activity"/>
    <property type="evidence" value="ECO:0007669"/>
    <property type="project" value="InterPro"/>
</dbReference>
<dbReference type="EMBL" id="QPJD01000007">
    <property type="protein sequence ID" value="RCW47852.1"/>
    <property type="molecule type" value="Genomic_DNA"/>
</dbReference>
<dbReference type="InterPro" id="IPR014718">
    <property type="entry name" value="GH-type_carb-bd"/>
</dbReference>
<dbReference type="PANTHER" id="PTHR11122">
    <property type="entry name" value="APOSPORY-ASSOCIATED PROTEIN C-RELATED"/>
    <property type="match status" value="1"/>
</dbReference>
<dbReference type="InterPro" id="IPR011013">
    <property type="entry name" value="Gal_mutarotase_sf_dom"/>
</dbReference>
<dbReference type="Gene3D" id="2.70.98.10">
    <property type="match status" value="1"/>
</dbReference>
<dbReference type="Proteomes" id="UP000252415">
    <property type="component" value="Unassembled WGS sequence"/>
</dbReference>
<dbReference type="OrthoDB" id="9795355at2"/>
<name>A0A368W1Q9_9BACL</name>
<protein>
    <submittedName>
        <fullName evidence="1">Galactose mutarotase-like enzyme</fullName>
    </submittedName>
</protein>
<dbReference type="InterPro" id="IPR008183">
    <property type="entry name" value="Aldose_1/G6P_1-epimerase"/>
</dbReference>